<evidence type="ECO:0000313" key="8">
    <source>
        <dbReference type="Proteomes" id="UP000649151"/>
    </source>
</evidence>
<feature type="transmembrane region" description="Helical" evidence="5">
    <location>
        <begin position="676"/>
        <end position="697"/>
    </location>
</feature>
<evidence type="ECO:0000256" key="4">
    <source>
        <dbReference type="ARBA" id="ARBA00023136"/>
    </source>
</evidence>
<dbReference type="InterPro" id="IPR017500">
    <property type="entry name" value="Phage_infect_YhgE_N"/>
</dbReference>
<dbReference type="InterPro" id="IPR017501">
    <property type="entry name" value="Phage_infect_YhgE_C"/>
</dbReference>
<dbReference type="Gene3D" id="3.40.1710.10">
    <property type="entry name" value="abc type-2 transporter like domain"/>
    <property type="match status" value="1"/>
</dbReference>
<feature type="transmembrane region" description="Helical" evidence="5">
    <location>
        <begin position="622"/>
        <end position="641"/>
    </location>
</feature>
<feature type="transmembrane region" description="Helical" evidence="5">
    <location>
        <begin position="562"/>
        <end position="583"/>
    </location>
</feature>
<evidence type="ECO:0000259" key="6">
    <source>
        <dbReference type="Pfam" id="PF12698"/>
    </source>
</evidence>
<organism evidence="7 8">
    <name type="scientific">Clostridium facile</name>
    <dbReference type="NCBI Taxonomy" id="2763035"/>
    <lineage>
        <taxon>Bacteria</taxon>
        <taxon>Bacillati</taxon>
        <taxon>Bacillota</taxon>
        <taxon>Clostridia</taxon>
        <taxon>Eubacteriales</taxon>
        <taxon>Clostridiaceae</taxon>
        <taxon>Clostridium</taxon>
    </lineage>
</organism>
<dbReference type="PANTHER" id="PTHR43077">
    <property type="entry name" value="TRANSPORT PERMEASE YVFS-RELATED"/>
    <property type="match status" value="1"/>
</dbReference>
<keyword evidence="2 5" id="KW-0812">Transmembrane</keyword>
<dbReference type="NCBIfam" id="TIGR03062">
    <property type="entry name" value="pip_yhgE_Cterm"/>
    <property type="match status" value="1"/>
</dbReference>
<evidence type="ECO:0000256" key="3">
    <source>
        <dbReference type="ARBA" id="ARBA00022989"/>
    </source>
</evidence>
<evidence type="ECO:0000313" key="7">
    <source>
        <dbReference type="EMBL" id="MBC5788062.1"/>
    </source>
</evidence>
<evidence type="ECO:0000256" key="1">
    <source>
        <dbReference type="ARBA" id="ARBA00004141"/>
    </source>
</evidence>
<comment type="subcellular location">
    <subcellularLocation>
        <location evidence="1">Membrane</location>
        <topology evidence="1">Multi-pass membrane protein</topology>
    </subcellularLocation>
</comment>
<keyword evidence="8" id="KW-1185">Reference proteome</keyword>
<feature type="transmembrane region" description="Helical" evidence="5">
    <location>
        <begin position="20"/>
        <end position="38"/>
    </location>
</feature>
<accession>A0ABR7ISF7</accession>
<gene>
    <name evidence="7" type="ORF">H8Z77_08535</name>
</gene>
<feature type="domain" description="ABC-2 type transporter transmembrane" evidence="6">
    <location>
        <begin position="347"/>
        <end position="695"/>
    </location>
</feature>
<dbReference type="InterPro" id="IPR051328">
    <property type="entry name" value="T7SS_ABC-Transporter"/>
</dbReference>
<sequence length="718" mass="78577">MKTILHIFLRDLKRLRHNVIALIVVVGVCVIPALYAWFNIAANWDPYGSTNGISVAVASEDTGSTVETISVNLGSQIIEQLKSNDDIGWKFVDSEQAIEGVKKGDYYAAIVIPSHFSEDMVSFLTTDITTPKLEYYINEKKNAIAPKITNAGASTVQQQINQTFIQTAAEVIGNVLNTTSAVIDEDGQTVMDHFLTILQTVDNDLTLYNNTVTALSDTTTAVQGIVDSAKLTLPDVSSMASDGQAATNDIQSLISAAQQNSQGTSETIGNIFTAVNQMLDSVDQSIDSLPNLDTTQAKAELEHIQKQASSIMEINSKVLSVLTQIQQKLPILSDAIQPLVNKINSTNQSLQSIVDNINTIITSGEDLQTALANAQTNLKQWIASGKSDLQSVQNEYTTTVRPTLDSTMSSTYSALQSLSSLLGTAGSSIQNIDGILDGVNQAITSGNSALQNTSAIIKTTQEKIHNLRTTLENTSDNEQIEKLLELLQQDPSMLGGFMASPVQLETNQLYPIENYGSAMAPFYSTLAIWVGGIVLVAIMKVTVDEDKRLGNIKPYQAYIGRYLLFMLLGLVQATIICLGDLYFLKIQCLHPMLFMISGWISSLVFTNIIYTLTVSFGDIGKALSVIILVIQIAGSSGTFPIEVTPKFFQNVYPFLPFTYAINAMRETIAGFYGNQYLIYLLQVLAFLPFALLLGLVLRRPLIKFNRFFDERLEDTHLM</sequence>
<evidence type="ECO:0000256" key="5">
    <source>
        <dbReference type="SAM" id="Phobius"/>
    </source>
</evidence>
<name>A0ABR7ISF7_9CLOT</name>
<feature type="domain" description="ABC-2 type transporter transmembrane" evidence="6">
    <location>
        <begin position="24"/>
        <end position="166"/>
    </location>
</feature>
<dbReference type="RefSeq" id="WP_186996745.1">
    <property type="nucleotide sequence ID" value="NZ_JACOQK010000001.1"/>
</dbReference>
<feature type="transmembrane region" description="Helical" evidence="5">
    <location>
        <begin position="589"/>
        <end position="610"/>
    </location>
</feature>
<dbReference type="EMBL" id="JACOQK010000001">
    <property type="protein sequence ID" value="MBC5788062.1"/>
    <property type="molecule type" value="Genomic_DNA"/>
</dbReference>
<proteinExistence type="predicted"/>
<feature type="transmembrane region" description="Helical" evidence="5">
    <location>
        <begin position="522"/>
        <end position="541"/>
    </location>
</feature>
<dbReference type="PANTHER" id="PTHR43077:SF10">
    <property type="entry name" value="TRANSPORT PERMEASE PROTEIN"/>
    <property type="match status" value="1"/>
</dbReference>
<keyword evidence="3 5" id="KW-1133">Transmembrane helix</keyword>
<reference evidence="7 8" key="1">
    <citation type="submission" date="2020-08" db="EMBL/GenBank/DDBJ databases">
        <title>Genome public.</title>
        <authorList>
            <person name="Liu C."/>
            <person name="Sun Q."/>
        </authorList>
    </citation>
    <scope>NUCLEOTIDE SEQUENCE [LARGE SCALE GENOMIC DNA]</scope>
    <source>
        <strain evidence="7 8">NSJ-27</strain>
    </source>
</reference>
<dbReference type="InterPro" id="IPR013525">
    <property type="entry name" value="ABC2_TM"/>
</dbReference>
<dbReference type="Pfam" id="PF12698">
    <property type="entry name" value="ABC2_membrane_3"/>
    <property type="match status" value="2"/>
</dbReference>
<keyword evidence="4 5" id="KW-0472">Membrane</keyword>
<dbReference type="Proteomes" id="UP000649151">
    <property type="component" value="Unassembled WGS sequence"/>
</dbReference>
<evidence type="ECO:0000256" key="2">
    <source>
        <dbReference type="ARBA" id="ARBA00022692"/>
    </source>
</evidence>
<comment type="caution">
    <text evidence="7">The sequence shown here is derived from an EMBL/GenBank/DDBJ whole genome shotgun (WGS) entry which is preliminary data.</text>
</comment>
<dbReference type="NCBIfam" id="TIGR03061">
    <property type="entry name" value="pip_yhgE_Nterm"/>
    <property type="match status" value="1"/>
</dbReference>
<protein>
    <submittedName>
        <fullName evidence="7">YhgE/Pip domain-containing protein</fullName>
    </submittedName>
</protein>